<name>A0A0D6XP81_9STAP</name>
<feature type="transmembrane region" description="Helical" evidence="1">
    <location>
        <begin position="15"/>
        <end position="35"/>
    </location>
</feature>
<reference evidence="3 5" key="2">
    <citation type="submission" date="2018-06" db="EMBL/GenBank/DDBJ databases">
        <authorList>
            <consortium name="Pathogen Informatics"/>
            <person name="Doyle S."/>
        </authorList>
    </citation>
    <scope>NUCLEOTIDE SEQUENCE [LARGE SCALE GENOMIC DNA]</scope>
    <source>
        <strain evidence="3 5">NCTC13832</strain>
    </source>
</reference>
<feature type="transmembrane region" description="Helical" evidence="1">
    <location>
        <begin position="164"/>
        <end position="180"/>
    </location>
</feature>
<evidence type="ECO:0008006" key="6">
    <source>
        <dbReference type="Google" id="ProtNLM"/>
    </source>
</evidence>
<feature type="transmembrane region" description="Helical" evidence="1">
    <location>
        <begin position="41"/>
        <end position="65"/>
    </location>
</feature>
<dbReference type="OrthoDB" id="9816124at2"/>
<dbReference type="RefSeq" id="WP_044361301.1">
    <property type="nucleotide sequence ID" value="NZ_JXWY01000103.1"/>
</dbReference>
<evidence type="ECO:0000313" key="2">
    <source>
        <dbReference type="EMBL" id="KIX90066.1"/>
    </source>
</evidence>
<dbReference type="EMBL" id="UHDT01000001">
    <property type="protein sequence ID" value="SUM57815.1"/>
    <property type="molecule type" value="Genomic_DNA"/>
</dbReference>
<keyword evidence="1" id="KW-0472">Membrane</keyword>
<evidence type="ECO:0000313" key="4">
    <source>
        <dbReference type="Proteomes" id="UP000032366"/>
    </source>
</evidence>
<feature type="transmembrane region" description="Helical" evidence="1">
    <location>
        <begin position="134"/>
        <end position="152"/>
    </location>
</feature>
<gene>
    <name evidence="3" type="ORF">NCTC13832_01508</name>
    <name evidence="2" type="ORF">TP70_09655</name>
</gene>
<feature type="transmembrane region" description="Helical" evidence="1">
    <location>
        <begin position="219"/>
        <end position="240"/>
    </location>
</feature>
<dbReference type="Gene3D" id="1.20.1250.20">
    <property type="entry name" value="MFS general substrate transporter like domains"/>
    <property type="match status" value="1"/>
</dbReference>
<keyword evidence="1" id="KW-1133">Transmembrane helix</keyword>
<protein>
    <recommendedName>
        <fullName evidence="6">MFS transporter</fullName>
    </recommendedName>
</protein>
<feature type="transmembrane region" description="Helical" evidence="1">
    <location>
        <begin position="104"/>
        <end position="122"/>
    </location>
</feature>
<evidence type="ECO:0000256" key="1">
    <source>
        <dbReference type="SAM" id="Phobius"/>
    </source>
</evidence>
<dbReference type="Proteomes" id="UP000254100">
    <property type="component" value="Unassembled WGS sequence"/>
</dbReference>
<organism evidence="3 5">
    <name type="scientific">Staphylococcus microti</name>
    <dbReference type="NCBI Taxonomy" id="569857"/>
    <lineage>
        <taxon>Bacteria</taxon>
        <taxon>Bacillati</taxon>
        <taxon>Bacillota</taxon>
        <taxon>Bacilli</taxon>
        <taxon>Bacillales</taxon>
        <taxon>Staphylococcaceae</taxon>
        <taxon>Staphylococcus</taxon>
    </lineage>
</organism>
<evidence type="ECO:0000313" key="3">
    <source>
        <dbReference type="EMBL" id="SUM57815.1"/>
    </source>
</evidence>
<feature type="transmembrane region" description="Helical" evidence="1">
    <location>
        <begin position="252"/>
        <end position="272"/>
    </location>
</feature>
<dbReference type="STRING" id="569857.TP70_09655"/>
<keyword evidence="4" id="KW-1185">Reference proteome</keyword>
<dbReference type="SUPFAM" id="SSF103473">
    <property type="entry name" value="MFS general substrate transporter"/>
    <property type="match status" value="1"/>
</dbReference>
<dbReference type="Proteomes" id="UP000032366">
    <property type="component" value="Unassembled WGS sequence"/>
</dbReference>
<sequence length="280" mass="32322">MNQLEDKNSVPLDRIFSRVAFFSAMFSLLVGFVSAQFLFKIYLFLPIIISVIFFIMLAILIYFLLPEQKVIKKEVYFSDGVKKIENTWVKTASNIFKLFIQNKLLVVVLLVLILPTIVDIGPSNQWQVAFNDEIGYLWIGISVMGMLTNLVIPKIPRIGSGLKEIVIYLVFDMLIIWLMTVTEHNILFFMLHIAIFTIMSVKISVYMHQQLITDDSLRSSFISTFYTLESLITMTLLPLNGWITEQKSIFEAWHVFLIISIGLLLIYVAILYKKNDVLSR</sequence>
<feature type="transmembrane region" description="Helical" evidence="1">
    <location>
        <begin position="186"/>
        <end position="207"/>
    </location>
</feature>
<accession>A0A0D6XP81</accession>
<reference evidence="2 4" key="1">
    <citation type="submission" date="2015-01" db="EMBL/GenBank/DDBJ databases">
        <authorList>
            <person name="Guo J."/>
        </authorList>
    </citation>
    <scope>NUCLEOTIDE SEQUENCE [LARGE SCALE GENOMIC DNA]</scope>
    <source>
        <strain evidence="2 4">DSM 22147</strain>
    </source>
</reference>
<dbReference type="AlphaFoldDB" id="A0A0D6XP81"/>
<dbReference type="EMBL" id="JXWY01000103">
    <property type="protein sequence ID" value="KIX90066.1"/>
    <property type="molecule type" value="Genomic_DNA"/>
</dbReference>
<evidence type="ECO:0000313" key="5">
    <source>
        <dbReference type="Proteomes" id="UP000254100"/>
    </source>
</evidence>
<dbReference type="InterPro" id="IPR036259">
    <property type="entry name" value="MFS_trans_sf"/>
</dbReference>
<keyword evidence="1" id="KW-0812">Transmembrane</keyword>
<proteinExistence type="predicted"/>